<name>A0A0G4GHD0_VITBC</name>
<feature type="region of interest" description="Disordered" evidence="1">
    <location>
        <begin position="359"/>
        <end position="378"/>
    </location>
</feature>
<evidence type="ECO:0000313" key="3">
    <source>
        <dbReference type="Proteomes" id="UP000041254"/>
    </source>
</evidence>
<dbReference type="EMBL" id="CDMY01000666">
    <property type="protein sequence ID" value="CEM29110.1"/>
    <property type="molecule type" value="Genomic_DNA"/>
</dbReference>
<sequence length="378" mass="41362">MSGGHPVPPGLVVNAEGPNGQPQTSSYGGDQWPHEPDGQMGASAPSASQHTNPPNLDNADALQLQSLDASEMSQLIQQGGGPHQMMIRHQSQQHPMFNAWLLAGLNMMEDAQMQFMASTVAQQSAIAPTVATPTAEPTASHQTSMAPSSVGRRRSSSRRRRQAPQALLQQAAMQNTESVYSGAGSPQVATDWPTFIMSLSDTGVISILRQFWSKLRVDYDRSHTDPDSQDQGDLQSRWAWIDTSDVMPCLELALSGPVDQEGRLGASRRDVYRPYYDPMGLWEPAEDQTQGWDPDKPAQCCIPVPNETPRVIPYVPVDRPTPDDKMNVAFCRVCGHVERRKDITRHIKKRHKELFAMPSTPTSACSITGQGSSQPSGQ</sequence>
<feature type="region of interest" description="Disordered" evidence="1">
    <location>
        <begin position="1"/>
        <end position="58"/>
    </location>
</feature>
<dbReference type="InParanoid" id="A0A0G4GHD0"/>
<dbReference type="Proteomes" id="UP000041254">
    <property type="component" value="Unassembled WGS sequence"/>
</dbReference>
<evidence type="ECO:0000256" key="1">
    <source>
        <dbReference type="SAM" id="MobiDB-lite"/>
    </source>
</evidence>
<feature type="compositionally biased region" description="Low complexity" evidence="1">
    <location>
        <begin position="128"/>
        <end position="139"/>
    </location>
</feature>
<feature type="compositionally biased region" description="Polar residues" evidence="1">
    <location>
        <begin position="45"/>
        <end position="55"/>
    </location>
</feature>
<evidence type="ECO:0000313" key="2">
    <source>
        <dbReference type="EMBL" id="CEM29110.1"/>
    </source>
</evidence>
<feature type="compositionally biased region" description="Basic residues" evidence="1">
    <location>
        <begin position="151"/>
        <end position="162"/>
    </location>
</feature>
<dbReference type="AlphaFoldDB" id="A0A0G4GHD0"/>
<proteinExistence type="predicted"/>
<reference evidence="2 3" key="1">
    <citation type="submission" date="2014-11" db="EMBL/GenBank/DDBJ databases">
        <authorList>
            <person name="Zhu J."/>
            <person name="Qi W."/>
            <person name="Song R."/>
        </authorList>
    </citation>
    <scope>NUCLEOTIDE SEQUENCE [LARGE SCALE GENOMIC DNA]</scope>
</reference>
<keyword evidence="3" id="KW-1185">Reference proteome</keyword>
<dbReference type="VEuPathDB" id="CryptoDB:Vbra_9966"/>
<organism evidence="2 3">
    <name type="scientific">Vitrella brassicaformis (strain CCMP3155)</name>
    <dbReference type="NCBI Taxonomy" id="1169540"/>
    <lineage>
        <taxon>Eukaryota</taxon>
        <taxon>Sar</taxon>
        <taxon>Alveolata</taxon>
        <taxon>Colpodellida</taxon>
        <taxon>Vitrellaceae</taxon>
        <taxon>Vitrella</taxon>
    </lineage>
</organism>
<gene>
    <name evidence="2" type="ORF">Vbra_9966</name>
</gene>
<accession>A0A0G4GHD0</accession>
<feature type="region of interest" description="Disordered" evidence="1">
    <location>
        <begin position="128"/>
        <end position="165"/>
    </location>
</feature>
<protein>
    <submittedName>
        <fullName evidence="2">Uncharacterized protein</fullName>
    </submittedName>
</protein>